<name>A0A2L0ILD1_9GAMM</name>
<dbReference type="EMBL" id="CP026377">
    <property type="protein sequence ID" value="AUX95366.1"/>
    <property type="molecule type" value="Genomic_DNA"/>
</dbReference>
<evidence type="ECO:0000313" key="2">
    <source>
        <dbReference type="Proteomes" id="UP000238365"/>
    </source>
</evidence>
<reference evidence="1 2" key="1">
    <citation type="submission" date="2018-01" db="EMBL/GenBank/DDBJ databases">
        <title>Complete and assembled Genome of Pantoea gaviniae DSM22758T.</title>
        <authorList>
            <person name="Stevens M.J.A."/>
            <person name="Zurfluh K."/>
            <person name="Stephan R."/>
        </authorList>
    </citation>
    <scope>NUCLEOTIDE SEQUENCE [LARGE SCALE GENOMIC DNA]</scope>
    <source>
        <strain evidence="1 2">DSM 22758</strain>
    </source>
</reference>
<protein>
    <submittedName>
        <fullName evidence="1">Uncharacterized protein</fullName>
    </submittedName>
</protein>
<sequence length="107" mass="12419">MKENVSQKVEELKKVLVSIEEMVIVIDKIGTGFDETERAAFALLLFFKQRDVLGGLAKVRKYLYKELEDNISPEEFDNWIENDIALWRPPYDKKGEEILSLIENGDL</sequence>
<dbReference type="Proteomes" id="UP000238365">
    <property type="component" value="Chromosome"/>
</dbReference>
<keyword evidence="2" id="KW-1185">Reference proteome</keyword>
<dbReference type="KEGG" id="pgz:C2E15_03815"/>
<accession>A0A2L0ILD1</accession>
<evidence type="ECO:0000313" key="1">
    <source>
        <dbReference type="EMBL" id="AUX95366.1"/>
    </source>
</evidence>
<dbReference type="RefSeq" id="WP_104959070.1">
    <property type="nucleotide sequence ID" value="NZ_CP026377.1"/>
</dbReference>
<proteinExistence type="predicted"/>
<gene>
    <name evidence="1" type="ORF">C2E15_03815</name>
</gene>
<organism evidence="1 2">
    <name type="scientific">Mixta gaviniae</name>
    <dbReference type="NCBI Taxonomy" id="665914"/>
    <lineage>
        <taxon>Bacteria</taxon>
        <taxon>Pseudomonadati</taxon>
        <taxon>Pseudomonadota</taxon>
        <taxon>Gammaproteobacteria</taxon>
        <taxon>Enterobacterales</taxon>
        <taxon>Erwiniaceae</taxon>
        <taxon>Mixta</taxon>
    </lineage>
</organism>
<dbReference type="AlphaFoldDB" id="A0A2L0ILD1"/>